<protein>
    <recommendedName>
        <fullName evidence="3">Tc1-like transposase DDE domain-containing protein</fullName>
    </recommendedName>
</protein>
<accession>A0A4Z1J5J5</accession>
<proteinExistence type="predicted"/>
<evidence type="ECO:0000313" key="1">
    <source>
        <dbReference type="EMBL" id="TGO64393.1"/>
    </source>
</evidence>
<evidence type="ECO:0008006" key="3">
    <source>
        <dbReference type="Google" id="ProtNLM"/>
    </source>
</evidence>
<organism evidence="1 2">
    <name type="scientific">Botryotinia convoluta</name>
    <dbReference type="NCBI Taxonomy" id="54673"/>
    <lineage>
        <taxon>Eukaryota</taxon>
        <taxon>Fungi</taxon>
        <taxon>Dikarya</taxon>
        <taxon>Ascomycota</taxon>
        <taxon>Pezizomycotina</taxon>
        <taxon>Leotiomycetes</taxon>
        <taxon>Helotiales</taxon>
        <taxon>Sclerotiniaceae</taxon>
        <taxon>Botryotinia</taxon>
    </lineage>
</organism>
<dbReference type="EMBL" id="PQXN01000007">
    <property type="protein sequence ID" value="TGO64393.1"/>
    <property type="molecule type" value="Genomic_DNA"/>
</dbReference>
<dbReference type="GO" id="GO:0003676">
    <property type="term" value="F:nucleic acid binding"/>
    <property type="evidence" value="ECO:0007669"/>
    <property type="project" value="InterPro"/>
</dbReference>
<dbReference type="Gene3D" id="3.30.420.10">
    <property type="entry name" value="Ribonuclease H-like superfamily/Ribonuclease H"/>
    <property type="match status" value="1"/>
</dbReference>
<gene>
    <name evidence="1" type="ORF">BCON_0007g00430</name>
</gene>
<dbReference type="AlphaFoldDB" id="A0A4Z1J5J5"/>
<comment type="caution">
    <text evidence="1">The sequence shown here is derived from an EMBL/GenBank/DDBJ whole genome shotgun (WGS) entry which is preliminary data.</text>
</comment>
<dbReference type="Proteomes" id="UP000297527">
    <property type="component" value="Unassembled WGS sequence"/>
</dbReference>
<evidence type="ECO:0000313" key="2">
    <source>
        <dbReference type="Proteomes" id="UP000297527"/>
    </source>
</evidence>
<keyword evidence="2" id="KW-1185">Reference proteome</keyword>
<dbReference type="InterPro" id="IPR036397">
    <property type="entry name" value="RNaseH_sf"/>
</dbReference>
<sequence length="109" mass="12755">MTQKYYVKNLLPIYVDATEKMREIEDRPWLLQEDSDPSHGMRKAKFSQAYKGTYNVKTLRHPAQSPNINTIGGIWVVIKQRIDKKIFHSEGDMEEALKAEWDKITMAEI</sequence>
<name>A0A4Z1J5J5_9HELO</name>
<dbReference type="OrthoDB" id="5410741at2759"/>
<reference evidence="1 2" key="1">
    <citation type="submission" date="2017-12" db="EMBL/GenBank/DDBJ databases">
        <title>Comparative genomics of Botrytis spp.</title>
        <authorList>
            <person name="Valero-Jimenez C.A."/>
            <person name="Tapia P."/>
            <person name="Veloso J."/>
            <person name="Silva-Moreno E."/>
            <person name="Staats M."/>
            <person name="Valdes J.H."/>
            <person name="Van Kan J.A.L."/>
        </authorList>
    </citation>
    <scope>NUCLEOTIDE SEQUENCE [LARGE SCALE GENOMIC DNA]</scope>
    <source>
        <strain evidence="1 2">MUCL11595</strain>
    </source>
</reference>